<dbReference type="HOGENOM" id="CLU_047692_0_0_7"/>
<dbReference type="AlphaFoldDB" id="W4M9W2"/>
<organism evidence="1 2">
    <name type="scientific">Candidatus Entotheonella gemina</name>
    <dbReference type="NCBI Taxonomy" id="1429439"/>
    <lineage>
        <taxon>Bacteria</taxon>
        <taxon>Pseudomonadati</taxon>
        <taxon>Nitrospinota/Tectimicrobiota group</taxon>
        <taxon>Candidatus Tectimicrobiota</taxon>
        <taxon>Candidatus Entotheonellia</taxon>
        <taxon>Candidatus Entotheonellales</taxon>
        <taxon>Candidatus Entotheonellaceae</taxon>
        <taxon>Candidatus Entotheonella</taxon>
    </lineage>
</organism>
<accession>W4M9W2</accession>
<name>W4M9W2_9BACT</name>
<proteinExistence type="predicted"/>
<protein>
    <recommendedName>
        <fullName evidence="3">Methyltransferase</fullName>
    </recommendedName>
</protein>
<dbReference type="InterPro" id="IPR029063">
    <property type="entry name" value="SAM-dependent_MTases_sf"/>
</dbReference>
<comment type="caution">
    <text evidence="1">The sequence shown here is derived from an EMBL/GenBank/DDBJ whole genome shotgun (WGS) entry which is preliminary data.</text>
</comment>
<dbReference type="CDD" id="cd02440">
    <property type="entry name" value="AdoMet_MTases"/>
    <property type="match status" value="1"/>
</dbReference>
<reference evidence="1 2" key="1">
    <citation type="journal article" date="2014" name="Nature">
        <title>An environmental bacterial taxon with a large and distinct metabolic repertoire.</title>
        <authorList>
            <person name="Wilson M.C."/>
            <person name="Mori T."/>
            <person name="Ruckert C."/>
            <person name="Uria A.R."/>
            <person name="Helf M.J."/>
            <person name="Takada K."/>
            <person name="Gernert C."/>
            <person name="Steffens U.A."/>
            <person name="Heycke N."/>
            <person name="Schmitt S."/>
            <person name="Rinke C."/>
            <person name="Helfrich E.J."/>
            <person name="Brachmann A.O."/>
            <person name="Gurgui C."/>
            <person name="Wakimoto T."/>
            <person name="Kracht M."/>
            <person name="Crusemann M."/>
            <person name="Hentschel U."/>
            <person name="Abe I."/>
            <person name="Matsunaga S."/>
            <person name="Kalinowski J."/>
            <person name="Takeyama H."/>
            <person name="Piel J."/>
        </authorList>
    </citation>
    <scope>NUCLEOTIDE SEQUENCE [LARGE SCALE GENOMIC DNA]</scope>
    <source>
        <strain evidence="2">TSY2</strain>
    </source>
</reference>
<sequence>MAIVQLEPGSFRDRHGRIVYYQHKVLRCLSESATSHWTALKSKRFFQDAVAHGHVVATTEVEADAQSLALPDAEYWHTILEHERIPLISYPYEWSFGMLKDAALLQLQLIEDALGEGMILKDATAYNVQWRGAQPVFIDIPSFEVLEPGSAWVGYRQFCQLFLFPLMLQAYRQVPFQPLLRGMVDGISVDMANQLFSWRDRLRAGVLAHVYLQAKMQSRYGATQRNIRNDLKSAGFSLELIRSNIRRLKRLVEKLTWRSSASEWGDYNAMHNYSEEDHRLKGEFVERIVKDRDYTLVWDIGANTGQFSRIASQHADYVIAADMDPLAVERHYQQLRQAGCGNILPIVMNLADPSPALGWRLQERRPLDDRGRPNLILCLALIHHIVITANIPLREFIDWLAQLGADVVIEFVSRDDEMVKTLLRNKEDQYHDYDLNYFEKCLTASYEIITKQILRSGNRTLYLARPMGRGETVQAI</sequence>
<evidence type="ECO:0000313" key="1">
    <source>
        <dbReference type="EMBL" id="ETX06407.1"/>
    </source>
</evidence>
<dbReference type="Proteomes" id="UP000019140">
    <property type="component" value="Unassembled WGS sequence"/>
</dbReference>
<gene>
    <name evidence="1" type="ORF">ETSY2_17305</name>
</gene>
<dbReference type="SUPFAM" id="SSF53335">
    <property type="entry name" value="S-adenosyl-L-methionine-dependent methyltransferases"/>
    <property type="match status" value="1"/>
</dbReference>
<evidence type="ECO:0000313" key="2">
    <source>
        <dbReference type="Proteomes" id="UP000019140"/>
    </source>
</evidence>
<keyword evidence="2" id="KW-1185">Reference proteome</keyword>
<dbReference type="Gene3D" id="3.40.50.150">
    <property type="entry name" value="Vaccinia Virus protein VP39"/>
    <property type="match status" value="1"/>
</dbReference>
<dbReference type="EMBL" id="AZHX01000699">
    <property type="protein sequence ID" value="ETX06407.1"/>
    <property type="molecule type" value="Genomic_DNA"/>
</dbReference>
<evidence type="ECO:0008006" key="3">
    <source>
        <dbReference type="Google" id="ProtNLM"/>
    </source>
</evidence>